<evidence type="ECO:0000256" key="2">
    <source>
        <dbReference type="SAM" id="Phobius"/>
    </source>
</evidence>
<keyword evidence="2" id="KW-1133">Transmembrane helix</keyword>
<name>A0A6I2V2J3_9FIRM</name>
<accession>A0A6I2V2J3</accession>
<dbReference type="InterPro" id="IPR025194">
    <property type="entry name" value="RodZ-like_C"/>
</dbReference>
<dbReference type="GO" id="GO:0003677">
    <property type="term" value="F:DNA binding"/>
    <property type="evidence" value="ECO:0007669"/>
    <property type="project" value="InterPro"/>
</dbReference>
<dbReference type="PANTHER" id="PTHR34475:SF1">
    <property type="entry name" value="CYTOSKELETON PROTEIN RODZ"/>
    <property type="match status" value="1"/>
</dbReference>
<keyword evidence="2" id="KW-0812">Transmembrane</keyword>
<keyword evidence="2" id="KW-0472">Membrane</keyword>
<dbReference type="AlphaFoldDB" id="A0A6I2V2J3"/>
<keyword evidence="5" id="KW-1185">Reference proteome</keyword>
<protein>
    <submittedName>
        <fullName evidence="4">Helix-turn-helix domain-containing protein</fullName>
    </submittedName>
</protein>
<evidence type="ECO:0000313" key="5">
    <source>
        <dbReference type="Proteomes" id="UP000430222"/>
    </source>
</evidence>
<dbReference type="Gene3D" id="1.10.260.40">
    <property type="entry name" value="lambda repressor-like DNA-binding domains"/>
    <property type="match status" value="1"/>
</dbReference>
<feature type="compositionally biased region" description="Low complexity" evidence="1">
    <location>
        <begin position="161"/>
        <end position="176"/>
    </location>
</feature>
<feature type="region of interest" description="Disordered" evidence="1">
    <location>
        <begin position="87"/>
        <end position="121"/>
    </location>
</feature>
<feature type="transmembrane region" description="Helical" evidence="2">
    <location>
        <begin position="130"/>
        <end position="148"/>
    </location>
</feature>
<reference evidence="4 5" key="1">
    <citation type="submission" date="2019-08" db="EMBL/GenBank/DDBJ databases">
        <title>In-depth cultivation of the pig gut microbiome towards novel bacterial diversity and tailored functional studies.</title>
        <authorList>
            <person name="Wylensek D."/>
            <person name="Hitch T.C.A."/>
            <person name="Clavel T."/>
        </authorList>
    </citation>
    <scope>NUCLEOTIDE SEQUENCE [LARGE SCALE GENOMIC DNA]</scope>
    <source>
        <strain evidence="5">WCA-380-WT-3B3</strain>
    </source>
</reference>
<feature type="domain" description="Cytoskeleton protein RodZ-like C-terminal" evidence="3">
    <location>
        <begin position="192"/>
        <end position="256"/>
    </location>
</feature>
<comment type="caution">
    <text evidence="4">The sequence shown here is derived from an EMBL/GenBank/DDBJ whole genome shotgun (WGS) entry which is preliminary data.</text>
</comment>
<feature type="region of interest" description="Disordered" evidence="1">
    <location>
        <begin position="153"/>
        <end position="186"/>
    </location>
</feature>
<organism evidence="4 5">
    <name type="scientific">Selenomonas montiformis</name>
    <dbReference type="NCBI Taxonomy" id="2652285"/>
    <lineage>
        <taxon>Bacteria</taxon>
        <taxon>Bacillati</taxon>
        <taxon>Bacillota</taxon>
        <taxon>Negativicutes</taxon>
        <taxon>Selenomonadales</taxon>
        <taxon>Selenomonadaceae</taxon>
        <taxon>Selenomonas</taxon>
    </lineage>
</organism>
<dbReference type="Pfam" id="PF13464">
    <property type="entry name" value="RodZ_C"/>
    <property type="match status" value="1"/>
</dbReference>
<sequence>MKRRFLTIMIGDTLRAEREKQNLTIKDIEKGTSIRSLYIDCIEKGEYQQLPGEVYTKGFIRNYANFLKLDADAAVKQYMDENHPAAAVAAEPEENSTMREEPPKKKAAAFSTGNDFRQRVETSHKRQNKLLLVLIALIVAGGAVYLFASEGGSGVSDKKPAQTAAQSSGASSSASAKPVPEKKNDGVEVTAVFTDRCWTEVKADGKTVFEGTVEKGKTESWKGREKVVITAGNAGAVELKLNGKELGKAGKTGQVVEKTYTPDGEVSADQGRKDSKKS</sequence>
<dbReference type="Proteomes" id="UP000430222">
    <property type="component" value="Unassembled WGS sequence"/>
</dbReference>
<evidence type="ECO:0000256" key="1">
    <source>
        <dbReference type="SAM" id="MobiDB-lite"/>
    </source>
</evidence>
<proteinExistence type="predicted"/>
<dbReference type="PANTHER" id="PTHR34475">
    <property type="match status" value="1"/>
</dbReference>
<feature type="region of interest" description="Disordered" evidence="1">
    <location>
        <begin position="253"/>
        <end position="278"/>
    </location>
</feature>
<dbReference type="InterPro" id="IPR010982">
    <property type="entry name" value="Lambda_DNA-bd_dom_sf"/>
</dbReference>
<dbReference type="InterPro" id="IPR050400">
    <property type="entry name" value="Bact_Cytoskel_RodZ"/>
</dbReference>
<evidence type="ECO:0000313" key="4">
    <source>
        <dbReference type="EMBL" id="MSV25876.1"/>
    </source>
</evidence>
<dbReference type="EMBL" id="VUNL01000018">
    <property type="protein sequence ID" value="MSV25876.1"/>
    <property type="molecule type" value="Genomic_DNA"/>
</dbReference>
<gene>
    <name evidence="4" type="ORF">FYJ78_12015</name>
</gene>
<evidence type="ECO:0000259" key="3">
    <source>
        <dbReference type="Pfam" id="PF13464"/>
    </source>
</evidence>
<dbReference type="Pfam" id="PF13413">
    <property type="entry name" value="HTH_25"/>
    <property type="match status" value="1"/>
</dbReference>